<dbReference type="PANTHER" id="PTHR48079:SF6">
    <property type="entry name" value="NAD(P)-BINDING DOMAIN-CONTAINING PROTEIN-RELATED"/>
    <property type="match status" value="1"/>
</dbReference>
<dbReference type="GO" id="GO:0005737">
    <property type="term" value="C:cytoplasm"/>
    <property type="evidence" value="ECO:0007669"/>
    <property type="project" value="TreeGrafter"/>
</dbReference>
<reference evidence="2" key="1">
    <citation type="submission" date="2020-02" db="EMBL/GenBank/DDBJ databases">
        <authorList>
            <person name="Meier V. D."/>
        </authorList>
    </citation>
    <scope>NUCLEOTIDE SEQUENCE</scope>
    <source>
        <strain evidence="2">AVDCRST_MAG11</strain>
    </source>
</reference>
<dbReference type="InterPro" id="IPR001509">
    <property type="entry name" value="Epimerase_deHydtase"/>
</dbReference>
<dbReference type="GO" id="GO:0004029">
    <property type="term" value="F:aldehyde dehydrogenase (NAD+) activity"/>
    <property type="evidence" value="ECO:0007669"/>
    <property type="project" value="TreeGrafter"/>
</dbReference>
<proteinExistence type="predicted"/>
<dbReference type="SUPFAM" id="SSF51735">
    <property type="entry name" value="NAD(P)-binding Rossmann-fold domains"/>
    <property type="match status" value="1"/>
</dbReference>
<evidence type="ECO:0000313" key="2">
    <source>
        <dbReference type="EMBL" id="CAA9339733.1"/>
    </source>
</evidence>
<dbReference type="CDD" id="cd05262">
    <property type="entry name" value="SDR_a7"/>
    <property type="match status" value="1"/>
</dbReference>
<protein>
    <submittedName>
        <fullName evidence="2">Nucleoside-diphosphate-sugar epimerases</fullName>
    </submittedName>
</protein>
<accession>A0A6J4LR22</accession>
<dbReference type="InterPro" id="IPR051783">
    <property type="entry name" value="NAD(P)-dependent_oxidoreduct"/>
</dbReference>
<organism evidence="2">
    <name type="scientific">uncultured Gemmatimonadaceae bacterium</name>
    <dbReference type="NCBI Taxonomy" id="246130"/>
    <lineage>
        <taxon>Bacteria</taxon>
        <taxon>Pseudomonadati</taxon>
        <taxon>Gemmatimonadota</taxon>
        <taxon>Gemmatimonadia</taxon>
        <taxon>Gemmatimonadales</taxon>
        <taxon>Gemmatimonadaceae</taxon>
        <taxon>environmental samples</taxon>
    </lineage>
</organism>
<name>A0A6J4LR22_9BACT</name>
<dbReference type="EMBL" id="CADCTU010000641">
    <property type="protein sequence ID" value="CAA9339733.1"/>
    <property type="molecule type" value="Genomic_DNA"/>
</dbReference>
<feature type="domain" description="NAD-dependent epimerase/dehydratase" evidence="1">
    <location>
        <begin position="3"/>
        <end position="214"/>
    </location>
</feature>
<gene>
    <name evidence="2" type="ORF">AVDCRST_MAG11-2917</name>
</gene>
<dbReference type="Gene3D" id="3.40.50.720">
    <property type="entry name" value="NAD(P)-binding Rossmann-like Domain"/>
    <property type="match status" value="1"/>
</dbReference>
<dbReference type="AlphaFoldDB" id="A0A6J4LR22"/>
<dbReference type="PANTHER" id="PTHR48079">
    <property type="entry name" value="PROTEIN YEEZ"/>
    <property type="match status" value="1"/>
</dbReference>
<dbReference type="Pfam" id="PF01370">
    <property type="entry name" value="Epimerase"/>
    <property type="match status" value="1"/>
</dbReference>
<dbReference type="InterPro" id="IPR036291">
    <property type="entry name" value="NAD(P)-bd_dom_sf"/>
</dbReference>
<sequence>MRVFLTGATGFIGSRIVPELIDAGHRVLGLTRSDAGARWLDQAGAEAHRGTLEAPDSIASGAARADAVIHTAFDHDFSRFVENTEKDRRVIDAMAAALAGSDRPLLITSGTGMGSRGPGEVAVEGVFDRDHPNPRVLSELAGEDAARRGVSVAVVRLPQVHDAARQGLISPAIEIARERGVSAYVGDGANRWPAAHVTDVARLYRLALDHHEPGARWHAVAEEGVPIREIAEVIGAGLGVPVRSLSTDDAAEHFGWLAPFAGMDMPASSARTRERLRWAPTGPGVIEDLRTMEYGPANA</sequence>
<evidence type="ECO:0000259" key="1">
    <source>
        <dbReference type="Pfam" id="PF01370"/>
    </source>
</evidence>